<dbReference type="RefSeq" id="WP_011399107.1">
    <property type="nucleotide sequence ID" value="NC_007645.1"/>
</dbReference>
<dbReference type="OrthoDB" id="4167046at2"/>
<evidence type="ECO:0000256" key="1">
    <source>
        <dbReference type="ARBA" id="ARBA00004651"/>
    </source>
</evidence>
<dbReference type="SUPFAM" id="SSF103481">
    <property type="entry name" value="Multidrug resistance efflux transporter EmrE"/>
    <property type="match status" value="2"/>
</dbReference>
<evidence type="ECO:0000313" key="8">
    <source>
        <dbReference type="Proteomes" id="UP000000238"/>
    </source>
</evidence>
<keyword evidence="8" id="KW-1185">Reference proteome</keyword>
<dbReference type="AlphaFoldDB" id="Q2SBD1"/>
<feature type="domain" description="EamA" evidence="6">
    <location>
        <begin position="165"/>
        <end position="298"/>
    </location>
</feature>
<dbReference type="InterPro" id="IPR000620">
    <property type="entry name" value="EamA_dom"/>
</dbReference>
<comment type="subcellular location">
    <subcellularLocation>
        <location evidence="1">Cell membrane</location>
        <topology evidence="1">Multi-pass membrane protein</topology>
    </subcellularLocation>
</comment>
<dbReference type="PANTHER" id="PTHR32322">
    <property type="entry name" value="INNER MEMBRANE TRANSPORTER"/>
    <property type="match status" value="1"/>
</dbReference>
<dbReference type="eggNOG" id="COG0697">
    <property type="taxonomic scope" value="Bacteria"/>
</dbReference>
<dbReference type="HOGENOM" id="CLU_033863_4_4_6"/>
<sequence length="315" mass="34174">MSDVNASDSLFFRIAPYLGLAGTSLFWAGNALVARGFNDSIPPLALSFHRWLVCALLISPFILRAFLRHKDIIKQHWGKIGVLAFLGVATYNSLLYTSAQFTSALNITLVNSLLPVATLVLAMPLLGQRLNLKSGVGVLFAFLGALYVILHGEPSALLSLQMNAGDSIMAAAMVIWSLYSVLLRKWAIPIPGFDLFAILLGLGLPMILPFYVLEHHIKGGFEWSYDLAAVIAYVAIFPSLCAYLLWNYGVTKTSPSTAALFAYLTPLLTALLSIPFLGEHPESYHLIGGGAILAGLWLSQDMGKSVKPPTPKPRT</sequence>
<evidence type="ECO:0000313" key="7">
    <source>
        <dbReference type="EMBL" id="ABC32043.1"/>
    </source>
</evidence>
<evidence type="ECO:0000259" key="6">
    <source>
        <dbReference type="Pfam" id="PF00892"/>
    </source>
</evidence>
<evidence type="ECO:0000256" key="5">
    <source>
        <dbReference type="ARBA" id="ARBA00023136"/>
    </source>
</evidence>
<protein>
    <submittedName>
        <fullName evidence="7">Permease of the drug/metabolite transporter (DMT) superfamily</fullName>
    </submittedName>
</protein>
<evidence type="ECO:0000256" key="2">
    <source>
        <dbReference type="ARBA" id="ARBA00022475"/>
    </source>
</evidence>
<evidence type="ECO:0000256" key="3">
    <source>
        <dbReference type="ARBA" id="ARBA00022692"/>
    </source>
</evidence>
<dbReference type="EMBL" id="CP000155">
    <property type="protein sequence ID" value="ABC32043.1"/>
    <property type="molecule type" value="Genomic_DNA"/>
</dbReference>
<dbReference type="GO" id="GO:0005886">
    <property type="term" value="C:plasma membrane"/>
    <property type="evidence" value="ECO:0007669"/>
    <property type="project" value="UniProtKB-SubCell"/>
</dbReference>
<keyword evidence="4" id="KW-1133">Transmembrane helix</keyword>
<keyword evidence="5" id="KW-0472">Membrane</keyword>
<name>Q2SBD1_HAHCH</name>
<dbReference type="InterPro" id="IPR037185">
    <property type="entry name" value="EmrE-like"/>
</dbReference>
<feature type="domain" description="EamA" evidence="6">
    <location>
        <begin position="17"/>
        <end position="149"/>
    </location>
</feature>
<dbReference type="KEGG" id="hch:HCH_05375"/>
<evidence type="ECO:0000256" key="4">
    <source>
        <dbReference type="ARBA" id="ARBA00022989"/>
    </source>
</evidence>
<keyword evidence="3" id="KW-0812">Transmembrane</keyword>
<dbReference type="PANTHER" id="PTHR32322:SF18">
    <property type="entry name" value="S-ADENOSYLMETHIONINE_S-ADENOSYLHOMOCYSTEINE TRANSPORTER"/>
    <property type="match status" value="1"/>
</dbReference>
<keyword evidence="2" id="KW-1003">Cell membrane</keyword>
<dbReference type="InterPro" id="IPR050638">
    <property type="entry name" value="AA-Vitamin_Transporters"/>
</dbReference>
<dbReference type="Gene3D" id="1.10.3730.20">
    <property type="match status" value="1"/>
</dbReference>
<dbReference type="Proteomes" id="UP000000238">
    <property type="component" value="Chromosome"/>
</dbReference>
<gene>
    <name evidence="7" type="ordered locus">HCH_05375</name>
</gene>
<accession>Q2SBD1</accession>
<proteinExistence type="predicted"/>
<dbReference type="Pfam" id="PF00892">
    <property type="entry name" value="EamA"/>
    <property type="match status" value="2"/>
</dbReference>
<reference evidence="7 8" key="1">
    <citation type="journal article" date="2005" name="Nucleic Acids Res.">
        <title>Genomic blueprint of Hahella chejuensis, a marine microbe producing an algicidal agent.</title>
        <authorList>
            <person name="Jeong H."/>
            <person name="Yim J.H."/>
            <person name="Lee C."/>
            <person name="Choi S.-H."/>
            <person name="Park Y.K."/>
            <person name="Yoon S.H."/>
            <person name="Hur C.-G."/>
            <person name="Kang H.-Y."/>
            <person name="Kim D."/>
            <person name="Lee H.H."/>
            <person name="Park K.H."/>
            <person name="Park S.-H."/>
            <person name="Park H.-S."/>
            <person name="Lee H.K."/>
            <person name="Oh T.K."/>
            <person name="Kim J.F."/>
        </authorList>
    </citation>
    <scope>NUCLEOTIDE SEQUENCE [LARGE SCALE GENOMIC DNA]</scope>
    <source>
        <strain evidence="7 8">KCTC 2396</strain>
    </source>
</reference>
<organism evidence="7 8">
    <name type="scientific">Hahella chejuensis (strain KCTC 2396)</name>
    <dbReference type="NCBI Taxonomy" id="349521"/>
    <lineage>
        <taxon>Bacteria</taxon>
        <taxon>Pseudomonadati</taxon>
        <taxon>Pseudomonadota</taxon>
        <taxon>Gammaproteobacteria</taxon>
        <taxon>Oceanospirillales</taxon>
        <taxon>Hahellaceae</taxon>
        <taxon>Hahella</taxon>
    </lineage>
</organism>